<evidence type="ECO:0000313" key="2">
    <source>
        <dbReference type="EMBL" id="AXV05324.1"/>
    </source>
</evidence>
<feature type="domain" description="VOC" evidence="1">
    <location>
        <begin position="16"/>
        <end position="143"/>
    </location>
</feature>
<gene>
    <name evidence="2" type="ORF">DVS28_a0622</name>
</gene>
<protein>
    <recommendedName>
        <fullName evidence="1">VOC domain-containing protein</fullName>
    </recommendedName>
</protein>
<dbReference type="Pfam" id="PF13669">
    <property type="entry name" value="Glyoxalase_4"/>
    <property type="match status" value="1"/>
</dbReference>
<keyword evidence="3" id="KW-1185">Reference proteome</keyword>
<accession>A0A346XSX7</accession>
<organism evidence="2 3">
    <name type="scientific">Euzebya pacifica</name>
    <dbReference type="NCBI Taxonomy" id="1608957"/>
    <lineage>
        <taxon>Bacteria</taxon>
        <taxon>Bacillati</taxon>
        <taxon>Actinomycetota</taxon>
        <taxon>Nitriliruptoria</taxon>
        <taxon>Euzebyales</taxon>
    </lineage>
</organism>
<evidence type="ECO:0000313" key="3">
    <source>
        <dbReference type="Proteomes" id="UP000264006"/>
    </source>
</evidence>
<dbReference type="InterPro" id="IPR029068">
    <property type="entry name" value="Glyas_Bleomycin-R_OHBP_Dase"/>
</dbReference>
<dbReference type="Gene3D" id="3.10.180.10">
    <property type="entry name" value="2,3-Dihydroxybiphenyl 1,2-Dioxygenase, domain 1"/>
    <property type="match status" value="1"/>
</dbReference>
<dbReference type="SUPFAM" id="SSF54593">
    <property type="entry name" value="Glyoxalase/Bleomycin resistance protein/Dihydroxybiphenyl dioxygenase"/>
    <property type="match status" value="1"/>
</dbReference>
<name>A0A346XSX7_9ACTN</name>
<dbReference type="KEGG" id="euz:DVS28_a0622"/>
<dbReference type="InterPro" id="IPR037523">
    <property type="entry name" value="VOC_core"/>
</dbReference>
<evidence type="ECO:0000259" key="1">
    <source>
        <dbReference type="PROSITE" id="PS51819"/>
    </source>
</evidence>
<dbReference type="AlphaFoldDB" id="A0A346XSX7"/>
<dbReference type="PROSITE" id="PS51819">
    <property type="entry name" value="VOC"/>
    <property type="match status" value="1"/>
</dbReference>
<dbReference type="Proteomes" id="UP000264006">
    <property type="component" value="Chromosome"/>
</dbReference>
<reference evidence="2 3" key="1">
    <citation type="submission" date="2018-09" db="EMBL/GenBank/DDBJ databases">
        <title>Complete genome sequence of Euzebya sp. DY32-46 isolated from seawater of Pacific Ocean.</title>
        <authorList>
            <person name="Xu L."/>
            <person name="Wu Y.-H."/>
            <person name="Xu X.-W."/>
        </authorList>
    </citation>
    <scope>NUCLEOTIDE SEQUENCE [LARGE SCALE GENOMIC DNA]</scope>
    <source>
        <strain evidence="2 3">DY32-46</strain>
    </source>
</reference>
<sequence length="245" mass="25626">MTTVTYPRGMPLTEAVLDHVAIAVDDVDAAVSHWLGRGAVPVGGGEAPAFRSEQVRLGNGAKLELIGRTTGEPSFIDGYLERFGPGRVHHVTIKVGTSLAQAIEELDAEGIQTVDRNESYPHWHEAFVRPSVVGGMIVQIAWASGTDADFAERSGRPAPQSPDPAAPHLLALQMTHVDPPAARALWSAVGATVTDDGNGGFEAQWSASPMVVRVALGERSGPVGLVVPGLAPGERTDVAPVLLGV</sequence>
<dbReference type="EMBL" id="CP031165">
    <property type="protein sequence ID" value="AXV05324.1"/>
    <property type="molecule type" value="Genomic_DNA"/>
</dbReference>
<proteinExistence type="predicted"/>